<sequence length="1121" mass="126832">MTSLLAWFFAPQLPANTSLHHQGLFAHQGSYCLASHIAPYSHHTTILMSMGRKSGKSVLSTKVRSSAGRGLGTLNRLVHTRVDMAREHVRADHTFALNTSGMDNASKQLITENRGETVDADIDHRLEVDMDVEVDVSGDPDMVNPVSGEGTEGAYLAHALCDVYYMLWRQYHDQRTWRQCAEHRFANWEPVIVAAYLQWKYPAPCTTPPQRSTSPSGTRNPTPDENAGIIFDICAIDIYELGQTRLHVQLTDTSISPSVDLTQHGYICNSPVSPSFAVSVKTIELHRWLHMRKPSSSAEAFTKVICDLHSVLYPCRYHTILGDTFDTYLSILRAVDKQVAAALGCDTPNWRVSNACPLCTYKRVYSLGGGLIRNPRPFTDTDYLLPPDYVDQYKAAAADEKKKMWAIFEETGFFVSTCRHSLILWFSDMIRSGELSKHPLSHIYNTLDILEDHLLVGSDIGCLMKTTIASSSLGPRFREKQCRCCVNAFHGYTHNWACQKQNHPNVIAGLGLEDLETLERIFSASSAVAGVTRHATSYHRRVFIDLFFRQWDKEKYFNLSKLYCNNYRQALAIIEQDDIALKDTLVLLQAMQADLDTWHDNETAYFAKKPRENERDIYAVTYIEGLRELQTTSNQYQQRQGAFLNTTPDFYQFVSPSTQPATSSQYTKELSQTRKAETARRVAAERHTQVLIEVVSIELKMGITWRWQPSDKELLNEISDEYQDAVKYMAEHDYHCTLDKLHWLVIQRLFELSRLNLAKTGYQMHTHIAKNLQTRCQAIQNAVTAYNIAAQALNPPYPALDWSKASHYSFLEDFQLFHNTNKDLADKPWLTPLVCATTKQSNRLKRAHEEITNCNIDICRVHTHTLDENTNLVCIVQELYERREPIAGAVKDYIVRRTQVNEHLIAGIYSIHNLPGLTGNTSPGIRIGQASESERMASPEQVDDDGNEELPPDSESDDDEAQPSPRCPTICKRGAVIIANHPRWLGLGRPLKFSQAEPGQEITDTEDISVVSHPVQKLALARRPAAKAAHFIYHMICMSSRPRAQCRYSSRHYRTRYSAHSVSTWSAPSCSTFLQAVVSSLTISPHTQISYSGLPPSEIERKLRGEIVYSGGDDLHYAHLS</sequence>
<evidence type="ECO:0000313" key="3">
    <source>
        <dbReference type="Proteomes" id="UP000076532"/>
    </source>
</evidence>
<feature type="compositionally biased region" description="Acidic residues" evidence="1">
    <location>
        <begin position="941"/>
        <end position="961"/>
    </location>
</feature>
<reference evidence="2 3" key="1">
    <citation type="journal article" date="2016" name="Mol. Biol. Evol.">
        <title>Comparative Genomics of Early-Diverging Mushroom-Forming Fungi Provides Insights into the Origins of Lignocellulose Decay Capabilities.</title>
        <authorList>
            <person name="Nagy L.G."/>
            <person name="Riley R."/>
            <person name="Tritt A."/>
            <person name="Adam C."/>
            <person name="Daum C."/>
            <person name="Floudas D."/>
            <person name="Sun H."/>
            <person name="Yadav J.S."/>
            <person name="Pangilinan J."/>
            <person name="Larsson K.H."/>
            <person name="Matsuura K."/>
            <person name="Barry K."/>
            <person name="Labutti K."/>
            <person name="Kuo R."/>
            <person name="Ohm R.A."/>
            <person name="Bhattacharya S.S."/>
            <person name="Shirouzu T."/>
            <person name="Yoshinaga Y."/>
            <person name="Martin F.M."/>
            <person name="Grigoriev I.V."/>
            <person name="Hibbett D.S."/>
        </authorList>
    </citation>
    <scope>NUCLEOTIDE SEQUENCE [LARGE SCALE GENOMIC DNA]</scope>
    <source>
        <strain evidence="2 3">CBS 109695</strain>
    </source>
</reference>
<dbReference type="Proteomes" id="UP000076532">
    <property type="component" value="Unassembled WGS sequence"/>
</dbReference>
<organism evidence="2 3">
    <name type="scientific">Athelia psychrophila</name>
    <dbReference type="NCBI Taxonomy" id="1759441"/>
    <lineage>
        <taxon>Eukaryota</taxon>
        <taxon>Fungi</taxon>
        <taxon>Dikarya</taxon>
        <taxon>Basidiomycota</taxon>
        <taxon>Agaricomycotina</taxon>
        <taxon>Agaricomycetes</taxon>
        <taxon>Agaricomycetidae</taxon>
        <taxon>Atheliales</taxon>
        <taxon>Atheliaceae</taxon>
        <taxon>Athelia</taxon>
    </lineage>
</organism>
<dbReference type="PANTHER" id="PTHR33096:SF1">
    <property type="entry name" value="CXC1-LIKE CYSTEINE CLUSTER ASSOCIATED WITH KDZ TRANSPOSASES DOMAIN-CONTAINING PROTEIN"/>
    <property type="match status" value="1"/>
</dbReference>
<proteinExistence type="predicted"/>
<feature type="region of interest" description="Disordered" evidence="1">
    <location>
        <begin position="920"/>
        <end position="966"/>
    </location>
</feature>
<dbReference type="Pfam" id="PF18758">
    <property type="entry name" value="KDZ"/>
    <property type="match status" value="1"/>
</dbReference>
<dbReference type="PANTHER" id="PTHR33096">
    <property type="entry name" value="CXC2 DOMAIN-CONTAINING PROTEIN"/>
    <property type="match status" value="1"/>
</dbReference>
<protein>
    <recommendedName>
        <fullName evidence="4">CxC2-like cysteine cluster KDZ transposase-associated domain-containing protein</fullName>
    </recommendedName>
</protein>
<evidence type="ECO:0008006" key="4">
    <source>
        <dbReference type="Google" id="ProtNLM"/>
    </source>
</evidence>
<dbReference type="InterPro" id="IPR040521">
    <property type="entry name" value="KDZ"/>
</dbReference>
<evidence type="ECO:0000313" key="2">
    <source>
        <dbReference type="EMBL" id="KZP03130.1"/>
    </source>
</evidence>
<gene>
    <name evidence="2" type="ORF">FIBSPDRAFT_1019981</name>
</gene>
<name>A0A167TNV0_9AGAM</name>
<accession>A0A167TNV0</accession>
<dbReference type="OrthoDB" id="3251205at2759"/>
<dbReference type="EMBL" id="KV418156">
    <property type="protein sequence ID" value="KZP03130.1"/>
    <property type="molecule type" value="Genomic_DNA"/>
</dbReference>
<keyword evidence="3" id="KW-1185">Reference proteome</keyword>
<dbReference type="AlphaFoldDB" id="A0A167TNV0"/>
<evidence type="ECO:0000256" key="1">
    <source>
        <dbReference type="SAM" id="MobiDB-lite"/>
    </source>
</evidence>